<accession>A0A3A9YTR6</accession>
<feature type="transmembrane region" description="Helical" evidence="1">
    <location>
        <begin position="102"/>
        <end position="122"/>
    </location>
</feature>
<dbReference type="GO" id="GO:0034220">
    <property type="term" value="P:monoatomic ion transmembrane transport"/>
    <property type="evidence" value="ECO:0007669"/>
    <property type="project" value="UniProtKB-KW"/>
</dbReference>
<evidence type="ECO:0000259" key="2">
    <source>
        <dbReference type="Pfam" id="PF07885"/>
    </source>
</evidence>
<keyword evidence="3" id="KW-0406">Ion transport</keyword>
<gene>
    <name evidence="3" type="ORF">D7223_30070</name>
</gene>
<proteinExistence type="predicted"/>
<dbReference type="EMBL" id="RBAK01000019">
    <property type="protein sequence ID" value="RKN38884.1"/>
    <property type="molecule type" value="Genomic_DNA"/>
</dbReference>
<feature type="transmembrane region" description="Helical" evidence="1">
    <location>
        <begin position="30"/>
        <end position="55"/>
    </location>
</feature>
<protein>
    <submittedName>
        <fullName evidence="3">Two pore domain potassium channel family protein</fullName>
    </submittedName>
</protein>
<reference evidence="3 4" key="1">
    <citation type="journal article" date="2004" name="Syst. Appl. Microbiol.">
        <title>Cryptoendolithic actinomycetes from antarctic sandstone rock samples: Micromonospora endolithica sp. nov. and two isolates related to Micromonospora coerulea Jensen 1932.</title>
        <authorList>
            <person name="Hirsch P."/>
            <person name="Mevs U."/>
            <person name="Kroppenstedt R.M."/>
            <person name="Schumann P."/>
            <person name="Stackebrandt E."/>
        </authorList>
    </citation>
    <scope>NUCLEOTIDE SEQUENCE [LARGE SCALE GENOMIC DNA]</scope>
    <source>
        <strain evidence="3 4">JCM 12677</strain>
    </source>
</reference>
<dbReference type="Gene3D" id="1.10.287.70">
    <property type="match status" value="1"/>
</dbReference>
<dbReference type="AlphaFoldDB" id="A0A3A9YTR6"/>
<keyword evidence="3" id="KW-0407">Ion channel</keyword>
<keyword evidence="1" id="KW-0472">Membrane</keyword>
<sequence length="290" mass="32201">MPLGNSHMDPGRFRITRRARFHYALIRHRLAWLFAIFTGFYGLIAILYAVCYQLLAVAGLGEIKEAGSFGDRLYYSFITQLSVDYDNLAPSGLSKPVAVTQAFAGTVLFGVLIAYVVLRITSPDPRTLLLSPVAIYLEAERKLAILLVNTSGIIVTDLSMSMVLKLRRRHTRLYEVALPYLRDSALLVKGLDYDPELDDIGAGYDPSEDGLKVSVRCSILGSTFGIGSKYSLTKVVVAPNDDFMDRPEFQDPDLTSREFWALFAWPVEDAVRLHDLLMAKARTVADGQAA</sequence>
<evidence type="ECO:0000313" key="4">
    <source>
        <dbReference type="Proteomes" id="UP000281726"/>
    </source>
</evidence>
<keyword evidence="1" id="KW-0812">Transmembrane</keyword>
<feature type="domain" description="Potassium channel" evidence="2">
    <location>
        <begin position="49"/>
        <end position="119"/>
    </location>
</feature>
<name>A0A3A9YTR6_9ACTN</name>
<dbReference type="OrthoDB" id="4275032at2"/>
<keyword evidence="4" id="KW-1185">Reference proteome</keyword>
<dbReference type="Proteomes" id="UP000281726">
    <property type="component" value="Unassembled WGS sequence"/>
</dbReference>
<comment type="caution">
    <text evidence="3">The sequence shown here is derived from an EMBL/GenBank/DDBJ whole genome shotgun (WGS) entry which is preliminary data.</text>
</comment>
<keyword evidence="3" id="KW-0813">Transport</keyword>
<keyword evidence="1" id="KW-1133">Transmembrane helix</keyword>
<organism evidence="3 4">
    <name type="scientific">Micromonospora endolithica</name>
    <dbReference type="NCBI Taxonomy" id="230091"/>
    <lineage>
        <taxon>Bacteria</taxon>
        <taxon>Bacillati</taxon>
        <taxon>Actinomycetota</taxon>
        <taxon>Actinomycetes</taxon>
        <taxon>Micromonosporales</taxon>
        <taxon>Micromonosporaceae</taxon>
        <taxon>Micromonospora</taxon>
    </lineage>
</organism>
<dbReference type="Pfam" id="PF07885">
    <property type="entry name" value="Ion_trans_2"/>
    <property type="match status" value="1"/>
</dbReference>
<evidence type="ECO:0000313" key="3">
    <source>
        <dbReference type="EMBL" id="RKN38884.1"/>
    </source>
</evidence>
<evidence type="ECO:0000256" key="1">
    <source>
        <dbReference type="SAM" id="Phobius"/>
    </source>
</evidence>
<dbReference type="RefSeq" id="WP_120732674.1">
    <property type="nucleotide sequence ID" value="NZ_RBAK01000019.1"/>
</dbReference>
<dbReference type="SUPFAM" id="SSF81324">
    <property type="entry name" value="Voltage-gated potassium channels"/>
    <property type="match status" value="1"/>
</dbReference>
<dbReference type="InterPro" id="IPR013099">
    <property type="entry name" value="K_chnl_dom"/>
</dbReference>